<reference evidence="1 2" key="1">
    <citation type="submission" date="2021-04" db="EMBL/GenBank/DDBJ databases">
        <title>Draft genome sequence of Paenibacillus cisolokensis, LC2-13A.</title>
        <authorList>
            <person name="Uke A."/>
            <person name="Chhe C."/>
            <person name="Baramee S."/>
            <person name="Kosugi A."/>
        </authorList>
    </citation>
    <scope>NUCLEOTIDE SEQUENCE [LARGE SCALE GENOMIC DNA]</scope>
    <source>
        <strain evidence="1 2">LC2-13A</strain>
    </source>
</reference>
<organism evidence="1 2">
    <name type="scientific">Paenibacillus cisolokensis</name>
    <dbReference type="NCBI Taxonomy" id="1658519"/>
    <lineage>
        <taxon>Bacteria</taxon>
        <taxon>Bacillati</taxon>
        <taxon>Bacillota</taxon>
        <taxon>Bacilli</taxon>
        <taxon>Bacillales</taxon>
        <taxon>Paenibacillaceae</taxon>
        <taxon>Paenibacillus</taxon>
    </lineage>
</organism>
<dbReference type="InterPro" id="IPR043519">
    <property type="entry name" value="NT_sf"/>
</dbReference>
<accession>A0ABQ4N0Q8</accession>
<proteinExistence type="predicted"/>
<evidence type="ECO:0000313" key="2">
    <source>
        <dbReference type="Proteomes" id="UP000680304"/>
    </source>
</evidence>
<dbReference type="EMBL" id="BOVJ01000008">
    <property type="protein sequence ID" value="GIQ61740.1"/>
    <property type="molecule type" value="Genomic_DNA"/>
</dbReference>
<comment type="caution">
    <text evidence="1">The sequence shown here is derived from an EMBL/GenBank/DDBJ whole genome shotgun (WGS) entry which is preliminary data.</text>
</comment>
<evidence type="ECO:0000313" key="1">
    <source>
        <dbReference type="EMBL" id="GIQ61740.1"/>
    </source>
</evidence>
<name>A0ABQ4N0Q8_9BACL</name>
<dbReference type="SUPFAM" id="SSF81301">
    <property type="entry name" value="Nucleotidyltransferase"/>
    <property type="match status" value="1"/>
</dbReference>
<sequence length="199" mass="22268">MDERRRIEQALEMVCETAGTGGPAWLVGGSAGLMLRGIRLPSPPRDLDLYADDRDAEELHIAMRDLATDVPAVSETGLYRSLLSHYEAAGVPIELVGGFEVRAGANRYRTEVRSFLYRHAEPVAVGKRFVKVVPLAHELWFNMLRGREDRVRLIAAEIRRKPALHVPILDELEARNDLAEEAIRQVRSRLEHAGVGDGR</sequence>
<protein>
    <recommendedName>
        <fullName evidence="3">Nucleotidyl transferase AbiEii/AbiGii toxin family protein</fullName>
    </recommendedName>
</protein>
<dbReference type="Proteomes" id="UP000680304">
    <property type="component" value="Unassembled WGS sequence"/>
</dbReference>
<evidence type="ECO:0008006" key="3">
    <source>
        <dbReference type="Google" id="ProtNLM"/>
    </source>
</evidence>
<dbReference type="RefSeq" id="WP_062492747.1">
    <property type="nucleotide sequence ID" value="NZ_BOVJ01000008.1"/>
</dbReference>
<gene>
    <name evidence="1" type="ORF">PACILC2_03080</name>
</gene>
<keyword evidence="2" id="KW-1185">Reference proteome</keyword>
<dbReference type="Gene3D" id="3.30.460.40">
    <property type="match status" value="1"/>
</dbReference>